<dbReference type="GO" id="GO:0005737">
    <property type="term" value="C:cytoplasm"/>
    <property type="evidence" value="ECO:0007669"/>
    <property type="project" value="TreeGrafter"/>
</dbReference>
<dbReference type="SUPFAM" id="SSF50249">
    <property type="entry name" value="Nucleic acid-binding proteins"/>
    <property type="match status" value="1"/>
</dbReference>
<dbReference type="Proteomes" id="UP000192578">
    <property type="component" value="Unassembled WGS sequence"/>
</dbReference>
<comment type="caution">
    <text evidence="3">The sequence shown here is derived from an EMBL/GenBank/DDBJ whole genome shotgun (WGS) entry which is preliminary data.</text>
</comment>
<dbReference type="InterPro" id="IPR039771">
    <property type="entry name" value="Csl4"/>
</dbReference>
<sequence>MAVSPSQQEQPQKSFHKISIPKAGKVFVYSGKSVAPGEVLAICGASVKGRAGVWTENRRIRSAYLGTVTVQPRHNENDHRIEISVTRPKCPHALHINTTLPKSGDIVIAEVTAVDVLEVQCVIRTVAGENLEEPINAVLRMEHIEPLNPHLIELEDYFAVRDLLLARVVTLDSPVQLDVTGDAKLGVVMSWSAADCLMVPIGPHEVICPETFRKSRKRLSTAVAPVTLPPRK</sequence>
<evidence type="ECO:0000313" key="4">
    <source>
        <dbReference type="Proteomes" id="UP000192578"/>
    </source>
</evidence>
<dbReference type="PANTHER" id="PTHR12686:SF8">
    <property type="entry name" value="EXOSOME COMPLEX COMPONENT CSL4"/>
    <property type="match status" value="1"/>
</dbReference>
<gene>
    <name evidence="3" type="ORF">BV898_02218</name>
</gene>
<evidence type="ECO:0008006" key="5">
    <source>
        <dbReference type="Google" id="ProtNLM"/>
    </source>
</evidence>
<dbReference type="GO" id="GO:0006396">
    <property type="term" value="P:RNA processing"/>
    <property type="evidence" value="ECO:0007669"/>
    <property type="project" value="InterPro"/>
</dbReference>
<reference evidence="4" key="1">
    <citation type="submission" date="2017-01" db="EMBL/GenBank/DDBJ databases">
        <title>Comparative genomics of anhydrobiosis in the tardigrade Hypsibius dujardini.</title>
        <authorList>
            <person name="Yoshida Y."/>
            <person name="Koutsovoulos G."/>
            <person name="Laetsch D."/>
            <person name="Stevens L."/>
            <person name="Kumar S."/>
            <person name="Horikawa D."/>
            <person name="Ishino K."/>
            <person name="Komine S."/>
            <person name="Tomita M."/>
            <person name="Blaxter M."/>
            <person name="Arakawa K."/>
        </authorList>
    </citation>
    <scope>NUCLEOTIDE SEQUENCE [LARGE SCALE GENOMIC DNA]</scope>
    <source>
        <strain evidence="4">Z151</strain>
    </source>
</reference>
<dbReference type="PANTHER" id="PTHR12686">
    <property type="entry name" value="3'-5' EXORIBONUCLEASE CSL4-RELATED"/>
    <property type="match status" value="1"/>
</dbReference>
<accession>A0A1W0X8L2</accession>
<keyword evidence="4" id="KW-1185">Reference proteome</keyword>
<dbReference type="OrthoDB" id="440760at2759"/>
<organism evidence="3 4">
    <name type="scientific">Hypsibius exemplaris</name>
    <name type="common">Freshwater tardigrade</name>
    <dbReference type="NCBI Taxonomy" id="2072580"/>
    <lineage>
        <taxon>Eukaryota</taxon>
        <taxon>Metazoa</taxon>
        <taxon>Ecdysozoa</taxon>
        <taxon>Tardigrada</taxon>
        <taxon>Eutardigrada</taxon>
        <taxon>Parachela</taxon>
        <taxon>Hypsibioidea</taxon>
        <taxon>Hypsibiidae</taxon>
        <taxon>Hypsibius</taxon>
    </lineage>
</organism>
<name>A0A1W0X8L2_HYPEX</name>
<evidence type="ECO:0000313" key="3">
    <source>
        <dbReference type="EMBL" id="OQV23869.1"/>
    </source>
</evidence>
<dbReference type="AlphaFoldDB" id="A0A1W0X8L2"/>
<dbReference type="GO" id="GO:0000176">
    <property type="term" value="C:nuclear exosome (RNase complex)"/>
    <property type="evidence" value="ECO:0007669"/>
    <property type="project" value="TreeGrafter"/>
</dbReference>
<dbReference type="GO" id="GO:0005730">
    <property type="term" value="C:nucleolus"/>
    <property type="evidence" value="ECO:0007669"/>
    <property type="project" value="UniProtKB-SubCell"/>
</dbReference>
<dbReference type="Gene3D" id="2.40.50.140">
    <property type="entry name" value="Nucleic acid-binding proteins"/>
    <property type="match status" value="1"/>
</dbReference>
<comment type="subcellular location">
    <subcellularLocation>
        <location evidence="1">Nucleus</location>
        <location evidence="1">Nucleolus</location>
    </subcellularLocation>
</comment>
<dbReference type="InterPro" id="IPR012340">
    <property type="entry name" value="NA-bd_OB-fold"/>
</dbReference>
<proteinExistence type="predicted"/>
<keyword evidence="2" id="KW-0271">Exosome</keyword>
<evidence type="ECO:0000256" key="1">
    <source>
        <dbReference type="ARBA" id="ARBA00004604"/>
    </source>
</evidence>
<dbReference type="EMBL" id="MTYJ01000009">
    <property type="protein sequence ID" value="OQV23869.1"/>
    <property type="molecule type" value="Genomic_DNA"/>
</dbReference>
<protein>
    <recommendedName>
        <fullName evidence="5">Exosome complex component CSL4</fullName>
    </recommendedName>
</protein>
<evidence type="ECO:0000256" key="2">
    <source>
        <dbReference type="ARBA" id="ARBA00022835"/>
    </source>
</evidence>